<dbReference type="PIRSF" id="PIRSF034934">
    <property type="entry name" value="AbiF_AbiD"/>
    <property type="match status" value="1"/>
</dbReference>
<gene>
    <name evidence="1" type="ORF">COT94_02050</name>
</gene>
<evidence type="ECO:0008006" key="3">
    <source>
        <dbReference type="Google" id="ProtNLM"/>
    </source>
</evidence>
<protein>
    <recommendedName>
        <fullName evidence="3">DNA-binding protein</fullName>
    </recommendedName>
</protein>
<dbReference type="Pfam" id="PF07751">
    <property type="entry name" value="Abi_2"/>
    <property type="match status" value="1"/>
</dbReference>
<dbReference type="Proteomes" id="UP000228533">
    <property type="component" value="Unassembled WGS sequence"/>
</dbReference>
<evidence type="ECO:0000313" key="2">
    <source>
        <dbReference type="Proteomes" id="UP000228533"/>
    </source>
</evidence>
<accession>A0A2M6WTH4</accession>
<dbReference type="EMBL" id="PFAM01000013">
    <property type="protein sequence ID" value="PIT96026.1"/>
    <property type="molecule type" value="Genomic_DNA"/>
</dbReference>
<dbReference type="InterPro" id="IPR011664">
    <property type="entry name" value="Abi_system_AbiD/AbiF-like"/>
</dbReference>
<evidence type="ECO:0000313" key="1">
    <source>
        <dbReference type="EMBL" id="PIT96026.1"/>
    </source>
</evidence>
<reference evidence="2" key="1">
    <citation type="submission" date="2017-09" db="EMBL/GenBank/DDBJ databases">
        <title>Depth-based differentiation of microbial function through sediment-hosted aquifers and enrichment of novel symbionts in the deep terrestrial subsurface.</title>
        <authorList>
            <person name="Probst A.J."/>
            <person name="Ladd B."/>
            <person name="Jarett J.K."/>
            <person name="Geller-Mcgrath D.E."/>
            <person name="Sieber C.M.K."/>
            <person name="Emerson J.B."/>
            <person name="Anantharaman K."/>
            <person name="Thomas B.C."/>
            <person name="Malmstrom R."/>
            <person name="Stieglmeier M."/>
            <person name="Klingl A."/>
            <person name="Woyke T."/>
            <person name="Ryan C.M."/>
            <person name="Banfield J.F."/>
        </authorList>
    </citation>
    <scope>NUCLEOTIDE SEQUENCE [LARGE SCALE GENOMIC DNA]</scope>
</reference>
<organism evidence="1 2">
    <name type="scientific">Candidatus Falkowbacteria bacterium CG10_big_fil_rev_8_21_14_0_10_37_14</name>
    <dbReference type="NCBI Taxonomy" id="1974561"/>
    <lineage>
        <taxon>Bacteria</taxon>
        <taxon>Candidatus Falkowiibacteriota</taxon>
    </lineage>
</organism>
<sequence length="293" mass="35176">MDYNKQPKTIEEQVELLRLRGLIIDDEEKLKKYLSHISYYHLSAYFKSFQKLPADDFKDDVNFEDILNIYVFDKKLRLLLLDILEIVEKSFKCKLIAKVALENGNSHWFLDVNLFQDQEKYDQYIKPVINKTKESKDEGIKHYYKKYNSPDCPPAWTLIDPLTFGEAVNIFRWLNTENRNKVSRDYDLDEKYLLSWMYGLSVLRNTCAHHSRLWNRELFAGVKQDPKLYAEFFNPRKRNRLYNYLVVLQIMAYKISPSSTWVDKLAKLIDEHEINIDYMGFPDDWIDRLNRIQ</sequence>
<comment type="caution">
    <text evidence="1">The sequence shown here is derived from an EMBL/GenBank/DDBJ whole genome shotgun (WGS) entry which is preliminary data.</text>
</comment>
<dbReference type="InterPro" id="IPR017034">
    <property type="entry name" value="Abi_system_AbiD/AbiF"/>
</dbReference>
<dbReference type="AlphaFoldDB" id="A0A2M6WTH4"/>
<proteinExistence type="predicted"/>
<name>A0A2M6WTH4_9BACT</name>